<evidence type="ECO:0000313" key="1">
    <source>
        <dbReference type="Proteomes" id="UP000036681"/>
    </source>
</evidence>
<dbReference type="WBParaSite" id="ALUE_0002252201-mRNA-1">
    <property type="protein sequence ID" value="ALUE_0002252201-mRNA-1"/>
    <property type="gene ID" value="ALUE_0002252201"/>
</dbReference>
<reference evidence="2" key="1">
    <citation type="submission" date="2017-02" db="UniProtKB">
        <authorList>
            <consortium name="WormBaseParasite"/>
        </authorList>
    </citation>
    <scope>IDENTIFICATION</scope>
</reference>
<sequence>MAEDSSISLESHKNSNEVKAGDGMVVTSFEDEDSCKYGELILLGFVLFLLSEKNMSFCNIRVAQMTIVKTFAPCAK</sequence>
<evidence type="ECO:0000313" key="2">
    <source>
        <dbReference type="WBParaSite" id="ALUE_0002252201-mRNA-1"/>
    </source>
</evidence>
<keyword evidence="1" id="KW-1185">Reference proteome</keyword>
<organism evidence="1 2">
    <name type="scientific">Ascaris lumbricoides</name>
    <name type="common">Giant roundworm</name>
    <dbReference type="NCBI Taxonomy" id="6252"/>
    <lineage>
        <taxon>Eukaryota</taxon>
        <taxon>Metazoa</taxon>
        <taxon>Ecdysozoa</taxon>
        <taxon>Nematoda</taxon>
        <taxon>Chromadorea</taxon>
        <taxon>Rhabditida</taxon>
        <taxon>Spirurina</taxon>
        <taxon>Ascaridomorpha</taxon>
        <taxon>Ascaridoidea</taxon>
        <taxon>Ascarididae</taxon>
        <taxon>Ascaris</taxon>
    </lineage>
</organism>
<dbReference type="Proteomes" id="UP000036681">
    <property type="component" value="Unplaced"/>
</dbReference>
<protein>
    <submittedName>
        <fullName evidence="2">Ovule protein</fullName>
    </submittedName>
</protein>
<name>A0A0M3IUU4_ASCLU</name>
<dbReference type="AlphaFoldDB" id="A0A0M3IUU4"/>
<accession>A0A0M3IUU4</accession>
<proteinExistence type="predicted"/>